<keyword evidence="13" id="KW-1185">Reference proteome</keyword>
<dbReference type="FunFam" id="3.30.160.60:FF:000201">
    <property type="entry name" value="C2H2 finger domain protein (Gli3)"/>
    <property type="match status" value="1"/>
</dbReference>
<reference evidence="12 13" key="1">
    <citation type="journal article" date="2009" name="Nature">
        <title>Evolution of pathogenicity and sexual reproduction in eight Candida genomes.</title>
        <authorList>
            <person name="Butler G."/>
            <person name="Rasmussen M.D."/>
            <person name="Lin M.F."/>
            <person name="Santos M.A."/>
            <person name="Sakthikumar S."/>
            <person name="Munro C.A."/>
            <person name="Rheinbay E."/>
            <person name="Grabherr M."/>
            <person name="Forche A."/>
            <person name="Reedy J.L."/>
            <person name="Agrafioti I."/>
            <person name="Arnaud M.B."/>
            <person name="Bates S."/>
            <person name="Brown A.J."/>
            <person name="Brunke S."/>
            <person name="Costanzo M.C."/>
            <person name="Fitzpatrick D.A."/>
            <person name="de Groot P.W."/>
            <person name="Harris D."/>
            <person name="Hoyer L.L."/>
            <person name="Hube B."/>
            <person name="Klis F.M."/>
            <person name="Kodira C."/>
            <person name="Lennard N."/>
            <person name="Logue M.E."/>
            <person name="Martin R."/>
            <person name="Neiman A.M."/>
            <person name="Nikolaou E."/>
            <person name="Quail M.A."/>
            <person name="Quinn J."/>
            <person name="Santos M.C."/>
            <person name="Schmitzberger F.F."/>
            <person name="Sherlock G."/>
            <person name="Shah P."/>
            <person name="Silverstein K.A."/>
            <person name="Skrzypek M.S."/>
            <person name="Soll D."/>
            <person name="Staggs R."/>
            <person name="Stansfield I."/>
            <person name="Stumpf M.P."/>
            <person name="Sudbery P.E."/>
            <person name="Srikantha T."/>
            <person name="Zeng Q."/>
            <person name="Berman J."/>
            <person name="Berriman M."/>
            <person name="Heitman J."/>
            <person name="Gow N.A."/>
            <person name="Lorenz M.C."/>
            <person name="Birren B.W."/>
            <person name="Kellis M."/>
            <person name="Cuomo C.A."/>
        </authorList>
    </citation>
    <scope>NUCLEOTIDE SEQUENCE [LARGE SCALE GENOMIC DNA]</scope>
    <source>
        <strain evidence="13">ATCC 11503 / BCRC 21390 / CBS 2605 / JCM 1781 / NBRC 1676 / NRRL YB-4239</strain>
    </source>
</reference>
<evidence type="ECO:0000259" key="11">
    <source>
        <dbReference type="PROSITE" id="PS50157"/>
    </source>
</evidence>
<dbReference type="eggNOG" id="KOG1721">
    <property type="taxonomic scope" value="Eukaryota"/>
</dbReference>
<keyword evidence="5 9" id="KW-0863">Zinc-finger</keyword>
<dbReference type="PROSITE" id="PS00028">
    <property type="entry name" value="ZINC_FINGER_C2H2_1"/>
    <property type="match status" value="1"/>
</dbReference>
<dbReference type="HOGENOM" id="CLU_792425_0_0_1"/>
<evidence type="ECO:0000256" key="1">
    <source>
        <dbReference type="ARBA" id="ARBA00004123"/>
    </source>
</evidence>
<evidence type="ECO:0000256" key="5">
    <source>
        <dbReference type="ARBA" id="ARBA00022771"/>
    </source>
</evidence>
<dbReference type="Pfam" id="PF23561">
    <property type="entry name" value="zf-C2H2_15"/>
    <property type="match status" value="1"/>
</dbReference>
<dbReference type="OrthoDB" id="3214149at2759"/>
<keyword evidence="7" id="KW-0238">DNA-binding</keyword>
<evidence type="ECO:0000256" key="10">
    <source>
        <dbReference type="SAM" id="MobiDB-lite"/>
    </source>
</evidence>
<dbReference type="InterPro" id="IPR043359">
    <property type="entry name" value="GLI-like"/>
</dbReference>
<keyword evidence="8" id="KW-0539">Nucleus</keyword>
<dbReference type="InParanoid" id="A5DW73"/>
<dbReference type="GO" id="GO:0000978">
    <property type="term" value="F:RNA polymerase II cis-regulatory region sequence-specific DNA binding"/>
    <property type="evidence" value="ECO:0007669"/>
    <property type="project" value="TreeGrafter"/>
</dbReference>
<dbReference type="PANTHER" id="PTHR45718">
    <property type="entry name" value="TRANSCRIPTIONAL ACTIVATOR CUBITUS INTERRUPTUS"/>
    <property type="match status" value="1"/>
</dbReference>
<feature type="domain" description="C2H2-type" evidence="11">
    <location>
        <begin position="126"/>
        <end position="151"/>
    </location>
</feature>
<dbReference type="EMBL" id="CH981525">
    <property type="protein sequence ID" value="EDK43431.1"/>
    <property type="molecule type" value="Genomic_DNA"/>
</dbReference>
<dbReference type="InterPro" id="IPR013087">
    <property type="entry name" value="Znf_C2H2_type"/>
</dbReference>
<dbReference type="InterPro" id="IPR056436">
    <property type="entry name" value="Znf-C2H2_ZIC1-5/GLI1-3-like"/>
</dbReference>
<evidence type="ECO:0000256" key="6">
    <source>
        <dbReference type="ARBA" id="ARBA00022833"/>
    </source>
</evidence>
<dbReference type="PROSITE" id="PS50157">
    <property type="entry name" value="ZINC_FINGER_C2H2_2"/>
    <property type="match status" value="1"/>
</dbReference>
<evidence type="ECO:0000256" key="2">
    <source>
        <dbReference type="ARBA" id="ARBA00010831"/>
    </source>
</evidence>
<dbReference type="AlphaFoldDB" id="A5DW73"/>
<evidence type="ECO:0000256" key="4">
    <source>
        <dbReference type="ARBA" id="ARBA00022737"/>
    </source>
</evidence>
<dbReference type="GO" id="GO:0005634">
    <property type="term" value="C:nucleus"/>
    <property type="evidence" value="ECO:0007669"/>
    <property type="project" value="UniProtKB-SubCell"/>
</dbReference>
<dbReference type="PANTHER" id="PTHR45718:SF8">
    <property type="entry name" value="GLIS FAMILY ZINC FINGER 2"/>
    <property type="match status" value="1"/>
</dbReference>
<dbReference type="GO" id="GO:0008270">
    <property type="term" value="F:zinc ion binding"/>
    <property type="evidence" value="ECO:0007669"/>
    <property type="project" value="UniProtKB-KW"/>
</dbReference>
<dbReference type="Proteomes" id="UP000001996">
    <property type="component" value="Unassembled WGS sequence"/>
</dbReference>
<feature type="compositionally biased region" description="Polar residues" evidence="10">
    <location>
        <begin position="318"/>
        <end position="331"/>
    </location>
</feature>
<feature type="region of interest" description="Disordered" evidence="10">
    <location>
        <begin position="318"/>
        <end position="350"/>
    </location>
</feature>
<evidence type="ECO:0000313" key="12">
    <source>
        <dbReference type="EMBL" id="EDK43431.1"/>
    </source>
</evidence>
<feature type="region of interest" description="Disordered" evidence="10">
    <location>
        <begin position="1"/>
        <end position="28"/>
    </location>
</feature>
<accession>A5DW73</accession>
<dbReference type="SMART" id="SM00355">
    <property type="entry name" value="ZnF_C2H2"/>
    <property type="match status" value="3"/>
</dbReference>
<comment type="subcellular location">
    <subcellularLocation>
        <location evidence="1">Nucleus</location>
    </subcellularLocation>
</comment>
<dbReference type="KEGG" id="lel:PVL30_001581"/>
<dbReference type="SUPFAM" id="SSF57667">
    <property type="entry name" value="beta-beta-alpha zinc fingers"/>
    <property type="match status" value="1"/>
</dbReference>
<comment type="similarity">
    <text evidence="2">Belongs to the GLI C2H2-type zinc-finger protein family.</text>
</comment>
<protein>
    <recommendedName>
        <fullName evidence="11">C2H2-type domain-containing protein</fullName>
    </recommendedName>
</protein>
<dbReference type="Gene3D" id="3.30.160.60">
    <property type="entry name" value="Classic Zinc Finger"/>
    <property type="match status" value="3"/>
</dbReference>
<evidence type="ECO:0000256" key="8">
    <source>
        <dbReference type="ARBA" id="ARBA00023242"/>
    </source>
</evidence>
<name>A5DW73_LODEL</name>
<dbReference type="GeneID" id="5234612"/>
<keyword evidence="6" id="KW-0862">Zinc</keyword>
<sequence>MSNQETENTPTLLAVQQSVGGPRETTAEPLNEATKITKITKATSAENAPSIVEHTCHWKDCPDPNHTNLANLVHHVNSIHVGPPAATPNTIKYTCFWQGCARYGNDQPSRFALISHCRTHTGEKPYFCPIPECEKHFTRSDALTKHVKSVHDLHVIKDQLSALKERAKREKLNLGFDVEKLSEDDYLKIIEGDFELKMPWWYNVDTIALMQKLQSANDNTSTEKAMSLEDIPFDYKYFKLAHARIKHFITNQKRRGGQDYDGSFIPDHDVNNSVVNIVKRQLLVGKSAREIHDYNSDGVLKSLSDESQELATRYDNGISLSKSSVNGNGDNTYRHQRHADVDDDDNDDDN</sequence>
<keyword evidence="3" id="KW-0479">Metal-binding</keyword>
<evidence type="ECO:0000256" key="9">
    <source>
        <dbReference type="PROSITE-ProRule" id="PRU00042"/>
    </source>
</evidence>
<evidence type="ECO:0000256" key="7">
    <source>
        <dbReference type="ARBA" id="ARBA00023125"/>
    </source>
</evidence>
<dbReference type="STRING" id="379508.A5DW73"/>
<dbReference type="InterPro" id="IPR036236">
    <property type="entry name" value="Znf_C2H2_sf"/>
</dbReference>
<evidence type="ECO:0000313" key="13">
    <source>
        <dbReference type="Proteomes" id="UP000001996"/>
    </source>
</evidence>
<dbReference type="VEuPathDB" id="FungiDB:LELG_01609"/>
<evidence type="ECO:0000256" key="3">
    <source>
        <dbReference type="ARBA" id="ARBA00022723"/>
    </source>
</evidence>
<gene>
    <name evidence="12" type="ORF">LELG_01609</name>
</gene>
<proteinExistence type="inferred from homology"/>
<dbReference type="GO" id="GO:0000981">
    <property type="term" value="F:DNA-binding transcription factor activity, RNA polymerase II-specific"/>
    <property type="evidence" value="ECO:0007669"/>
    <property type="project" value="TreeGrafter"/>
</dbReference>
<keyword evidence="4" id="KW-0677">Repeat</keyword>
<feature type="compositionally biased region" description="Polar residues" evidence="10">
    <location>
        <begin position="1"/>
        <end position="19"/>
    </location>
</feature>
<feature type="compositionally biased region" description="Acidic residues" evidence="10">
    <location>
        <begin position="341"/>
        <end position="350"/>
    </location>
</feature>
<organism evidence="12 13">
    <name type="scientific">Lodderomyces elongisporus (strain ATCC 11503 / CBS 2605 / JCM 1781 / NBRC 1676 / NRRL YB-4239)</name>
    <name type="common">Yeast</name>
    <name type="synonym">Saccharomyces elongisporus</name>
    <dbReference type="NCBI Taxonomy" id="379508"/>
    <lineage>
        <taxon>Eukaryota</taxon>
        <taxon>Fungi</taxon>
        <taxon>Dikarya</taxon>
        <taxon>Ascomycota</taxon>
        <taxon>Saccharomycotina</taxon>
        <taxon>Pichiomycetes</taxon>
        <taxon>Debaryomycetaceae</taxon>
        <taxon>Candida/Lodderomyces clade</taxon>
        <taxon>Lodderomyces</taxon>
    </lineage>
</organism>